<keyword evidence="3" id="KW-1185">Reference proteome</keyword>
<name>A0ABR3ACP4_9AGAR</name>
<evidence type="ECO:0000259" key="1">
    <source>
        <dbReference type="Pfam" id="PF12697"/>
    </source>
</evidence>
<dbReference type="SUPFAM" id="SSF53474">
    <property type="entry name" value="alpha/beta-Hydrolases"/>
    <property type="match status" value="1"/>
</dbReference>
<dbReference type="InterPro" id="IPR029058">
    <property type="entry name" value="AB_hydrolase_fold"/>
</dbReference>
<dbReference type="Proteomes" id="UP001437256">
    <property type="component" value="Unassembled WGS sequence"/>
</dbReference>
<dbReference type="InterPro" id="IPR000073">
    <property type="entry name" value="AB_hydrolase_1"/>
</dbReference>
<dbReference type="Pfam" id="PF12697">
    <property type="entry name" value="Abhydrolase_6"/>
    <property type="match status" value="1"/>
</dbReference>
<organism evidence="2 3">
    <name type="scientific">Marasmius tenuissimus</name>
    <dbReference type="NCBI Taxonomy" id="585030"/>
    <lineage>
        <taxon>Eukaryota</taxon>
        <taxon>Fungi</taxon>
        <taxon>Dikarya</taxon>
        <taxon>Basidiomycota</taxon>
        <taxon>Agaricomycotina</taxon>
        <taxon>Agaricomycetes</taxon>
        <taxon>Agaricomycetidae</taxon>
        <taxon>Agaricales</taxon>
        <taxon>Marasmiineae</taxon>
        <taxon>Marasmiaceae</taxon>
        <taxon>Marasmius</taxon>
    </lineage>
</organism>
<dbReference type="EMBL" id="JBBXMP010000004">
    <property type="protein sequence ID" value="KAL0071174.1"/>
    <property type="molecule type" value="Genomic_DNA"/>
</dbReference>
<dbReference type="Gene3D" id="3.40.50.1820">
    <property type="entry name" value="alpha/beta hydrolase"/>
    <property type="match status" value="1"/>
</dbReference>
<sequence>MQSQEYVFDPRPNYPLLVTAKRLRDPNSPHVNDPTAYTLVFLHATGFHKEIWEPIVDDLLAIVKSKGGEQLRIREIWLIDSPNHGDAAILNEETLSWGYDLVFGWEQYGRAVHSLLAGLGNGIDTDFTKHRLIGVGHSMGAASVTLSTNFFPKVKFEALVLVEIMAWNKKLLPGGWTVETNFLARGAASRRDIWASKEDAYQVFKSRPAWKVWDDRMLRVYVDKGLRSLPTREYPDKEGVTLKCTRKQETVTFLSSDHSFVYRDFHTFAKRVPIHLMFGAVDDYIPREIKDDIIENAIGGVQHLASFQRIPGGGHLAPQTHPTGVAKAIYNALTGNVSPESAKL</sequence>
<accession>A0ABR3ACP4</accession>
<feature type="domain" description="AB hydrolase-1" evidence="1">
    <location>
        <begin position="39"/>
        <end position="328"/>
    </location>
</feature>
<reference evidence="2 3" key="1">
    <citation type="submission" date="2024-05" db="EMBL/GenBank/DDBJ databases">
        <title>A draft genome resource for the thread blight pathogen Marasmius tenuissimus strain MS-2.</title>
        <authorList>
            <person name="Yulfo-Soto G.E."/>
            <person name="Baruah I.K."/>
            <person name="Amoako-Attah I."/>
            <person name="Bukari Y."/>
            <person name="Meinhardt L.W."/>
            <person name="Bailey B.A."/>
            <person name="Cohen S.P."/>
        </authorList>
    </citation>
    <scope>NUCLEOTIDE SEQUENCE [LARGE SCALE GENOMIC DNA]</scope>
    <source>
        <strain evidence="2 3">MS-2</strain>
    </source>
</reference>
<protein>
    <recommendedName>
        <fullName evidence="1">AB hydrolase-1 domain-containing protein</fullName>
    </recommendedName>
</protein>
<evidence type="ECO:0000313" key="2">
    <source>
        <dbReference type="EMBL" id="KAL0071174.1"/>
    </source>
</evidence>
<evidence type="ECO:0000313" key="3">
    <source>
        <dbReference type="Proteomes" id="UP001437256"/>
    </source>
</evidence>
<comment type="caution">
    <text evidence="2">The sequence shown here is derived from an EMBL/GenBank/DDBJ whole genome shotgun (WGS) entry which is preliminary data.</text>
</comment>
<proteinExistence type="predicted"/>
<gene>
    <name evidence="2" type="ORF">AAF712_001736</name>
</gene>